<evidence type="ECO:0000313" key="1">
    <source>
        <dbReference type="EMBL" id="KAI0038766.1"/>
    </source>
</evidence>
<protein>
    <submittedName>
        <fullName evidence="1">Uncharacterized protein</fullName>
    </submittedName>
</protein>
<dbReference type="Proteomes" id="UP000814033">
    <property type="component" value="Unassembled WGS sequence"/>
</dbReference>
<keyword evidence="2" id="KW-1185">Reference proteome</keyword>
<proteinExistence type="predicted"/>
<name>A0ACB8R579_9AGAM</name>
<comment type="caution">
    <text evidence="1">The sequence shown here is derived from an EMBL/GenBank/DDBJ whole genome shotgun (WGS) entry which is preliminary data.</text>
</comment>
<evidence type="ECO:0000313" key="2">
    <source>
        <dbReference type="Proteomes" id="UP000814033"/>
    </source>
</evidence>
<reference evidence="1" key="2">
    <citation type="journal article" date="2022" name="New Phytol.">
        <title>Evolutionary transition to the ectomycorrhizal habit in the genomes of a hyperdiverse lineage of mushroom-forming fungi.</title>
        <authorList>
            <person name="Looney B."/>
            <person name="Miyauchi S."/>
            <person name="Morin E."/>
            <person name="Drula E."/>
            <person name="Courty P.E."/>
            <person name="Kohler A."/>
            <person name="Kuo A."/>
            <person name="LaButti K."/>
            <person name="Pangilinan J."/>
            <person name="Lipzen A."/>
            <person name="Riley R."/>
            <person name="Andreopoulos W."/>
            <person name="He G."/>
            <person name="Johnson J."/>
            <person name="Nolan M."/>
            <person name="Tritt A."/>
            <person name="Barry K.W."/>
            <person name="Grigoriev I.V."/>
            <person name="Nagy L.G."/>
            <person name="Hibbett D."/>
            <person name="Henrissat B."/>
            <person name="Matheny P.B."/>
            <person name="Labbe J."/>
            <person name="Martin F.M."/>
        </authorList>
    </citation>
    <scope>NUCLEOTIDE SEQUENCE</scope>
    <source>
        <strain evidence="1">FP105234-sp</strain>
    </source>
</reference>
<gene>
    <name evidence="1" type="ORF">FA95DRAFT_1585429</name>
</gene>
<dbReference type="EMBL" id="MU276417">
    <property type="protein sequence ID" value="KAI0038766.1"/>
    <property type="molecule type" value="Genomic_DNA"/>
</dbReference>
<organism evidence="1 2">
    <name type="scientific">Auriscalpium vulgare</name>
    <dbReference type="NCBI Taxonomy" id="40419"/>
    <lineage>
        <taxon>Eukaryota</taxon>
        <taxon>Fungi</taxon>
        <taxon>Dikarya</taxon>
        <taxon>Basidiomycota</taxon>
        <taxon>Agaricomycotina</taxon>
        <taxon>Agaricomycetes</taxon>
        <taxon>Russulales</taxon>
        <taxon>Auriscalpiaceae</taxon>
        <taxon>Auriscalpium</taxon>
    </lineage>
</organism>
<sequence>MSATSATRTAHTSACVQKRTSRECGSSQSCFRRASASSNGMEDRHRRIVAVFAGPPAGEDDWNDCHQEAFDAVREAAGMDDFDPQELERWGKFPTLTLGVSYGGGQKKPGNLKTTQGANALFFLMSKKCFERMAGHASTVYATYKPKMVRFCSDVLGALFKHDTSLRRPFPRSIFTATSFNLGPQSVTWRHVDGNNLAHGFCAVTPIGDYDYTKGGHLYLWEYGVVVEFPPGSLALFPSAIVHHGNTSVQPGEWRASITHFIAGGLFRWVACGFRALWRFEKEDPQGKAAYDESLSTQLSEALSLFSKDTELRSDLEAVFGP</sequence>
<reference evidence="1" key="1">
    <citation type="submission" date="2021-02" db="EMBL/GenBank/DDBJ databases">
        <authorList>
            <consortium name="DOE Joint Genome Institute"/>
            <person name="Ahrendt S."/>
            <person name="Looney B.P."/>
            <person name="Miyauchi S."/>
            <person name="Morin E."/>
            <person name="Drula E."/>
            <person name="Courty P.E."/>
            <person name="Chicoki N."/>
            <person name="Fauchery L."/>
            <person name="Kohler A."/>
            <person name="Kuo A."/>
            <person name="Labutti K."/>
            <person name="Pangilinan J."/>
            <person name="Lipzen A."/>
            <person name="Riley R."/>
            <person name="Andreopoulos W."/>
            <person name="He G."/>
            <person name="Johnson J."/>
            <person name="Barry K.W."/>
            <person name="Grigoriev I.V."/>
            <person name="Nagy L."/>
            <person name="Hibbett D."/>
            <person name="Henrissat B."/>
            <person name="Matheny P.B."/>
            <person name="Labbe J."/>
            <person name="Martin F."/>
        </authorList>
    </citation>
    <scope>NUCLEOTIDE SEQUENCE</scope>
    <source>
        <strain evidence="1">FP105234-sp</strain>
    </source>
</reference>
<accession>A0ACB8R579</accession>